<reference evidence="2 3" key="1">
    <citation type="submission" date="2018-05" db="EMBL/GenBank/DDBJ databases">
        <title>Genomic Encyclopedia of Archaeal and Bacterial Type Strains, Phase II (KMG-II): from individual species to whole genera.</title>
        <authorList>
            <person name="Goeker M."/>
        </authorList>
    </citation>
    <scope>NUCLEOTIDE SEQUENCE [LARGE SCALE GENOMIC DNA]</scope>
    <source>
        <strain evidence="2 3">DSM 22214</strain>
    </source>
</reference>
<keyword evidence="3" id="KW-1185">Reference proteome</keyword>
<comment type="caution">
    <text evidence="2">The sequence shown here is derived from an EMBL/GenBank/DDBJ whole genome shotgun (WGS) entry which is preliminary data.</text>
</comment>
<feature type="transmembrane region" description="Helical" evidence="1">
    <location>
        <begin position="9"/>
        <end position="29"/>
    </location>
</feature>
<sequence length="165" mass="18724">MKVFKTQNIALYIIFGLLVLIAILVFSFFERIKKMYEYFSRVQEVNTVLKNQPQSNNQGLTSRQSPVTIVQTAGRYFLGKRIINLTNESIGNVYRLTDVPKGASYCTIHLIECEVEYNQDGDFANGSPVSDSQITIDSGALISVFHMKVTSAIMPEAKIYIEYYQ</sequence>
<proteinExistence type="predicted"/>
<dbReference type="EMBL" id="QGGO01000008">
    <property type="protein sequence ID" value="PWK27032.1"/>
    <property type="molecule type" value="Genomic_DNA"/>
</dbReference>
<keyword evidence="1" id="KW-0472">Membrane</keyword>
<keyword evidence="1" id="KW-1133">Transmembrane helix</keyword>
<gene>
    <name evidence="2" type="ORF">LV89_01844</name>
</gene>
<keyword evidence="1" id="KW-0812">Transmembrane</keyword>
<dbReference type="Proteomes" id="UP000245489">
    <property type="component" value="Unassembled WGS sequence"/>
</dbReference>
<evidence type="ECO:0000313" key="3">
    <source>
        <dbReference type="Proteomes" id="UP000245489"/>
    </source>
</evidence>
<evidence type="ECO:0000256" key="1">
    <source>
        <dbReference type="SAM" id="Phobius"/>
    </source>
</evidence>
<name>A0A316EA91_9BACT</name>
<accession>A0A316EA91</accession>
<organism evidence="2 3">
    <name type="scientific">Arcicella aurantiaca</name>
    <dbReference type="NCBI Taxonomy" id="591202"/>
    <lineage>
        <taxon>Bacteria</taxon>
        <taxon>Pseudomonadati</taxon>
        <taxon>Bacteroidota</taxon>
        <taxon>Cytophagia</taxon>
        <taxon>Cytophagales</taxon>
        <taxon>Flectobacillaceae</taxon>
        <taxon>Arcicella</taxon>
    </lineage>
</organism>
<dbReference type="AlphaFoldDB" id="A0A316EA91"/>
<protein>
    <submittedName>
        <fullName evidence="2">Uncharacterized protein</fullName>
    </submittedName>
</protein>
<evidence type="ECO:0000313" key="2">
    <source>
        <dbReference type="EMBL" id="PWK27032.1"/>
    </source>
</evidence>